<feature type="transmembrane region" description="Helical" evidence="5">
    <location>
        <begin position="50"/>
        <end position="69"/>
    </location>
</feature>
<feature type="transmembrane region" description="Helical" evidence="5">
    <location>
        <begin position="23"/>
        <end position="43"/>
    </location>
</feature>
<keyword evidence="5" id="KW-0997">Cell inner membrane</keyword>
<evidence type="ECO:0000256" key="5">
    <source>
        <dbReference type="HAMAP-Rule" id="MF_00189"/>
    </source>
</evidence>
<evidence type="ECO:0000256" key="3">
    <source>
        <dbReference type="ARBA" id="ARBA00022989"/>
    </source>
</evidence>
<protein>
    <recommendedName>
        <fullName evidence="5">Inner membrane-spanning protein YciB</fullName>
    </recommendedName>
</protein>
<evidence type="ECO:0000256" key="1">
    <source>
        <dbReference type="ARBA" id="ARBA00022475"/>
    </source>
</evidence>
<comment type="similarity">
    <text evidence="5">Belongs to the YciB family.</text>
</comment>
<dbReference type="InterPro" id="IPR006008">
    <property type="entry name" value="YciB"/>
</dbReference>
<dbReference type="AlphaFoldDB" id="A0AAU7FBV7"/>
<feature type="transmembrane region" description="Helical" evidence="5">
    <location>
        <begin position="120"/>
        <end position="140"/>
    </location>
</feature>
<dbReference type="PANTHER" id="PTHR36917:SF1">
    <property type="entry name" value="INNER MEMBRANE-SPANNING PROTEIN YCIB"/>
    <property type="match status" value="1"/>
</dbReference>
<feature type="transmembrane region" description="Helical" evidence="5">
    <location>
        <begin position="152"/>
        <end position="170"/>
    </location>
</feature>
<keyword evidence="4 5" id="KW-0472">Membrane</keyword>
<dbReference type="KEGG" id="cmav:ABHF33_04555"/>
<feature type="transmembrane region" description="Helical" evidence="5">
    <location>
        <begin position="81"/>
        <end position="99"/>
    </location>
</feature>
<dbReference type="PANTHER" id="PTHR36917">
    <property type="entry name" value="INTRACELLULAR SEPTATION PROTEIN A-RELATED"/>
    <property type="match status" value="1"/>
</dbReference>
<dbReference type="RefSeq" id="WP_348945838.1">
    <property type="nucleotide sequence ID" value="NZ_CP157355.1"/>
</dbReference>
<name>A0AAU7FBV7_9NEIS</name>
<dbReference type="Pfam" id="PF04279">
    <property type="entry name" value="IspA"/>
    <property type="match status" value="1"/>
</dbReference>
<comment type="subcellular location">
    <subcellularLocation>
        <location evidence="5">Cell inner membrane</location>
        <topology evidence="5">Multi-pass membrane protein</topology>
    </subcellularLocation>
</comment>
<comment type="function">
    <text evidence="5">Plays a role in cell envelope biogenesis, maintenance of cell envelope integrity and membrane homeostasis.</text>
</comment>
<evidence type="ECO:0000256" key="2">
    <source>
        <dbReference type="ARBA" id="ARBA00022692"/>
    </source>
</evidence>
<keyword evidence="3 5" id="KW-1133">Transmembrane helix</keyword>
<keyword evidence="2 5" id="KW-0812">Transmembrane</keyword>
<dbReference type="NCBIfam" id="NF001325">
    <property type="entry name" value="PRK00259.1-3"/>
    <property type="match status" value="1"/>
</dbReference>
<reference evidence="6" key="1">
    <citation type="submission" date="2024-05" db="EMBL/GenBank/DDBJ databases">
        <authorList>
            <person name="Yang L."/>
            <person name="Pan L."/>
        </authorList>
    </citation>
    <scope>NUCLEOTIDE SEQUENCE</scope>
    <source>
        <strain evidence="6">FCG-7</strain>
    </source>
</reference>
<dbReference type="HAMAP" id="MF_00189">
    <property type="entry name" value="YciB"/>
    <property type="match status" value="1"/>
</dbReference>
<evidence type="ECO:0000256" key="4">
    <source>
        <dbReference type="ARBA" id="ARBA00023136"/>
    </source>
</evidence>
<proteinExistence type="inferred from homology"/>
<gene>
    <name evidence="5" type="primary">yciB</name>
    <name evidence="6" type="ORF">ABHF33_04555</name>
</gene>
<keyword evidence="1 5" id="KW-1003">Cell membrane</keyword>
<sequence length="185" mass="21467">MKFLFDLFPILLFFGAYSYTQDIFIATATAIVATFGQVIYSWVRHRKIDTMLWISLALITVLGGATLIFHNKTFILWKPTVLYWFFALALLGTWQFKQINLIEKLMNGQIALERPIWTKLLLAWSVFFAAMGFVNLFVAYQFDEAIWVKFKLFGFTALMLVFVVVQSLYLSRHIQPEADTPTDPK</sequence>
<organism evidence="6">
    <name type="scientific">Chitinibacter mangrovi</name>
    <dbReference type="NCBI Taxonomy" id="3153927"/>
    <lineage>
        <taxon>Bacteria</taxon>
        <taxon>Pseudomonadati</taxon>
        <taxon>Pseudomonadota</taxon>
        <taxon>Betaproteobacteria</taxon>
        <taxon>Neisseriales</taxon>
        <taxon>Chitinibacteraceae</taxon>
        <taxon>Chitinibacter</taxon>
    </lineage>
</organism>
<dbReference type="GO" id="GO:0005886">
    <property type="term" value="C:plasma membrane"/>
    <property type="evidence" value="ECO:0007669"/>
    <property type="project" value="UniProtKB-SubCell"/>
</dbReference>
<dbReference type="EMBL" id="CP157355">
    <property type="protein sequence ID" value="XBM01557.1"/>
    <property type="molecule type" value="Genomic_DNA"/>
</dbReference>
<dbReference type="NCBIfam" id="TIGR00997">
    <property type="entry name" value="ispZ"/>
    <property type="match status" value="1"/>
</dbReference>
<accession>A0AAU7FBV7</accession>
<evidence type="ECO:0000313" key="6">
    <source>
        <dbReference type="EMBL" id="XBM01557.1"/>
    </source>
</evidence>